<accession>A0ABP1FIV5</accession>
<organism evidence="2 3">
    <name type="scientific">Coccomyxa viridis</name>
    <dbReference type="NCBI Taxonomy" id="1274662"/>
    <lineage>
        <taxon>Eukaryota</taxon>
        <taxon>Viridiplantae</taxon>
        <taxon>Chlorophyta</taxon>
        <taxon>core chlorophytes</taxon>
        <taxon>Trebouxiophyceae</taxon>
        <taxon>Trebouxiophyceae incertae sedis</taxon>
        <taxon>Coccomyxaceae</taxon>
        <taxon>Coccomyxa</taxon>
    </lineage>
</organism>
<protein>
    <submittedName>
        <fullName evidence="2">G1790 protein</fullName>
    </submittedName>
</protein>
<proteinExistence type="predicted"/>
<keyword evidence="1" id="KW-0732">Signal</keyword>
<comment type="caution">
    <text evidence="2">The sequence shown here is derived from an EMBL/GenBank/DDBJ whole genome shotgun (WGS) entry which is preliminary data.</text>
</comment>
<name>A0ABP1FIV5_9CHLO</name>
<evidence type="ECO:0000313" key="2">
    <source>
        <dbReference type="EMBL" id="CAL5219871.1"/>
    </source>
</evidence>
<sequence>MLCSAWMMFDSIIASITGLDQSKYAEYEPNPEECGQSDLKERVPNSLGMSNLAPSWIAAPHSHAISANAPHRQQEV</sequence>
<reference evidence="2 3" key="1">
    <citation type="submission" date="2024-06" db="EMBL/GenBank/DDBJ databases">
        <authorList>
            <person name="Kraege A."/>
            <person name="Thomma B."/>
        </authorList>
    </citation>
    <scope>NUCLEOTIDE SEQUENCE [LARGE SCALE GENOMIC DNA]</scope>
</reference>
<dbReference type="EMBL" id="CAXHTA020000002">
    <property type="protein sequence ID" value="CAL5219871.1"/>
    <property type="molecule type" value="Genomic_DNA"/>
</dbReference>
<feature type="chain" id="PRO_5045588381" evidence="1">
    <location>
        <begin position="19"/>
        <end position="76"/>
    </location>
</feature>
<feature type="signal peptide" evidence="1">
    <location>
        <begin position="1"/>
        <end position="18"/>
    </location>
</feature>
<dbReference type="Proteomes" id="UP001497392">
    <property type="component" value="Unassembled WGS sequence"/>
</dbReference>
<keyword evidence="3" id="KW-1185">Reference proteome</keyword>
<gene>
    <name evidence="2" type="primary">g1790</name>
    <name evidence="2" type="ORF">VP750_LOCUS1530</name>
</gene>
<evidence type="ECO:0000313" key="3">
    <source>
        <dbReference type="Proteomes" id="UP001497392"/>
    </source>
</evidence>
<evidence type="ECO:0000256" key="1">
    <source>
        <dbReference type="SAM" id="SignalP"/>
    </source>
</evidence>